<evidence type="ECO:0000313" key="6">
    <source>
        <dbReference type="EMBL" id="EYU23593.1"/>
    </source>
</evidence>
<keyword evidence="4" id="KW-0067">ATP-binding</keyword>
<dbReference type="eggNOG" id="KOG4658">
    <property type="taxonomic scope" value="Eukaryota"/>
</dbReference>
<keyword evidence="2" id="KW-0547">Nucleotide-binding</keyword>
<dbReference type="KEGG" id="egt:105973474"/>
<dbReference type="InterPro" id="IPR050905">
    <property type="entry name" value="Plant_NBS-LRR"/>
</dbReference>
<dbReference type="EMBL" id="KI632161">
    <property type="protein sequence ID" value="EYU23593.1"/>
    <property type="molecule type" value="Genomic_DNA"/>
</dbReference>
<evidence type="ECO:0000259" key="5">
    <source>
        <dbReference type="Pfam" id="PF00931"/>
    </source>
</evidence>
<dbReference type="AlphaFoldDB" id="A0A022Q8P1"/>
<dbReference type="InterPro" id="IPR002182">
    <property type="entry name" value="NB-ARC"/>
</dbReference>
<dbReference type="STRING" id="4155.A0A022Q8P1"/>
<dbReference type="Gene3D" id="3.40.50.300">
    <property type="entry name" value="P-loop containing nucleotide triphosphate hydrolases"/>
    <property type="match status" value="1"/>
</dbReference>
<dbReference type="InterPro" id="IPR027417">
    <property type="entry name" value="P-loop_NTPase"/>
</dbReference>
<dbReference type="Proteomes" id="UP000030748">
    <property type="component" value="Unassembled WGS sequence"/>
</dbReference>
<comment type="similarity">
    <text evidence="1">Belongs to the disease resistance NB-LRR family.</text>
</comment>
<name>A0A022Q8P1_ERYGU</name>
<protein>
    <recommendedName>
        <fullName evidence="5">NB-ARC domain-containing protein</fullName>
    </recommendedName>
</protein>
<evidence type="ECO:0000256" key="4">
    <source>
        <dbReference type="ARBA" id="ARBA00022840"/>
    </source>
</evidence>
<dbReference type="GO" id="GO:0005524">
    <property type="term" value="F:ATP binding"/>
    <property type="evidence" value="ECO:0007669"/>
    <property type="project" value="UniProtKB-KW"/>
</dbReference>
<dbReference type="GO" id="GO:0043531">
    <property type="term" value="F:ADP binding"/>
    <property type="evidence" value="ECO:0007669"/>
    <property type="project" value="InterPro"/>
</dbReference>
<dbReference type="PANTHER" id="PTHR33463">
    <property type="entry name" value="NB-ARC DOMAIN-CONTAINING PROTEIN-RELATED"/>
    <property type="match status" value="1"/>
</dbReference>
<keyword evidence="7" id="KW-1185">Reference proteome</keyword>
<organism evidence="6 7">
    <name type="scientific">Erythranthe guttata</name>
    <name type="common">Yellow monkey flower</name>
    <name type="synonym">Mimulus guttatus</name>
    <dbReference type="NCBI Taxonomy" id="4155"/>
    <lineage>
        <taxon>Eukaryota</taxon>
        <taxon>Viridiplantae</taxon>
        <taxon>Streptophyta</taxon>
        <taxon>Embryophyta</taxon>
        <taxon>Tracheophyta</taxon>
        <taxon>Spermatophyta</taxon>
        <taxon>Magnoliopsida</taxon>
        <taxon>eudicotyledons</taxon>
        <taxon>Gunneridae</taxon>
        <taxon>Pentapetalae</taxon>
        <taxon>asterids</taxon>
        <taxon>lamiids</taxon>
        <taxon>Lamiales</taxon>
        <taxon>Phrymaceae</taxon>
        <taxon>Erythranthe</taxon>
    </lineage>
</organism>
<dbReference type="PRINTS" id="PR00364">
    <property type="entry name" value="DISEASERSIST"/>
</dbReference>
<evidence type="ECO:0000256" key="1">
    <source>
        <dbReference type="ARBA" id="ARBA00008894"/>
    </source>
</evidence>
<dbReference type="OrthoDB" id="1727490at2759"/>
<reference evidence="6 7" key="1">
    <citation type="journal article" date="2013" name="Proc. Natl. Acad. Sci. U.S.A.">
        <title>Fine-scale variation in meiotic recombination in Mimulus inferred from population shotgun sequencing.</title>
        <authorList>
            <person name="Hellsten U."/>
            <person name="Wright K.M."/>
            <person name="Jenkins J."/>
            <person name="Shu S."/>
            <person name="Yuan Y."/>
            <person name="Wessler S.R."/>
            <person name="Schmutz J."/>
            <person name="Willis J.H."/>
            <person name="Rokhsar D.S."/>
        </authorList>
    </citation>
    <scope>NUCLEOTIDE SEQUENCE [LARGE SCALE GENOMIC DNA]</scope>
    <source>
        <strain evidence="7">cv. DUN x IM62</strain>
    </source>
</reference>
<feature type="domain" description="NB-ARC" evidence="5">
    <location>
        <begin position="166"/>
        <end position="329"/>
    </location>
</feature>
<gene>
    <name evidence="6" type="ORF">MIMGU_mgv1a007638mg</name>
</gene>
<proteinExistence type="inferred from homology"/>
<dbReference type="PANTHER" id="PTHR33463:SF187">
    <property type="entry name" value="AND NB-ARC DOMAIN DISEASE RESISTANCE PROTEIN, PUTATIVE-RELATED"/>
    <property type="match status" value="1"/>
</dbReference>
<dbReference type="GO" id="GO:0006952">
    <property type="term" value="P:defense response"/>
    <property type="evidence" value="ECO:0007669"/>
    <property type="project" value="UniProtKB-KW"/>
</dbReference>
<evidence type="ECO:0000313" key="7">
    <source>
        <dbReference type="Proteomes" id="UP000030748"/>
    </source>
</evidence>
<dbReference type="FunFam" id="3.40.50.300:FF:001091">
    <property type="entry name" value="Probable disease resistance protein At1g61300"/>
    <property type="match status" value="1"/>
</dbReference>
<dbReference type="OMA" id="VANTIWS"/>
<evidence type="ECO:0000256" key="2">
    <source>
        <dbReference type="ARBA" id="ARBA00022741"/>
    </source>
</evidence>
<dbReference type="PhylomeDB" id="A0A022Q8P1"/>
<sequence>MFETLKNVAESVSSKAVEVAKNFADKVVTIGLNKSADHAVETGRACIDFDNKLQDLKTNSRTLSYRASDIETRIKNEEQQGRKKRKREVEKWLQLVQENQTGILALESGIQRGEIVKRIRSVEKLNAKVEMLVEQSRHFDGLVFDACNETSGEPLVTSELFGESVEKIFGRIWECLVVEKVPIIGIYGISGVGKTNLAKHIHNQILLERTEDCVYWVKVSRESSIKSLQDDIAIAIGLTLTDKKDEDKRAVELNRALMQKKGVVVLILDDVREDVDLESAGVPLVRASGFCRVIITSRSSRVCNIIGCQEKFELTALEEDEAWKLFEERFGREAISALAPQVQEIAKCVVRYHGGSPRGIMELARKMRGVMEIREWRNKLAEMEELLTREGDEMESENFR</sequence>
<evidence type="ECO:0000256" key="3">
    <source>
        <dbReference type="ARBA" id="ARBA00022821"/>
    </source>
</evidence>
<dbReference type="SUPFAM" id="SSF52540">
    <property type="entry name" value="P-loop containing nucleoside triphosphate hydrolases"/>
    <property type="match status" value="1"/>
</dbReference>
<accession>A0A022Q8P1</accession>
<dbReference type="Pfam" id="PF00931">
    <property type="entry name" value="NB-ARC"/>
    <property type="match status" value="1"/>
</dbReference>
<keyword evidence="3" id="KW-0611">Plant defense</keyword>